<accession>A0A7W5B6I7</accession>
<dbReference type="InterPro" id="IPR001214">
    <property type="entry name" value="SET_dom"/>
</dbReference>
<dbReference type="Pfam" id="PF00856">
    <property type="entry name" value="SET"/>
    <property type="match status" value="1"/>
</dbReference>
<dbReference type="Proteomes" id="UP000570361">
    <property type="component" value="Unassembled WGS sequence"/>
</dbReference>
<dbReference type="EMBL" id="JACHXK010000036">
    <property type="protein sequence ID" value="MBB3114606.1"/>
    <property type="molecule type" value="Genomic_DNA"/>
</dbReference>
<dbReference type="InterPro" id="IPR046341">
    <property type="entry name" value="SET_dom_sf"/>
</dbReference>
<evidence type="ECO:0000256" key="1">
    <source>
        <dbReference type="SAM" id="MobiDB-lite"/>
    </source>
</evidence>
<proteinExistence type="predicted"/>
<organism evidence="3 4">
    <name type="scientific">Paenibacillus phyllosphaerae</name>
    <dbReference type="NCBI Taxonomy" id="274593"/>
    <lineage>
        <taxon>Bacteria</taxon>
        <taxon>Bacillati</taxon>
        <taxon>Bacillota</taxon>
        <taxon>Bacilli</taxon>
        <taxon>Bacillales</taxon>
        <taxon>Paenibacillaceae</taxon>
        <taxon>Paenibacillus</taxon>
    </lineage>
</organism>
<evidence type="ECO:0000313" key="4">
    <source>
        <dbReference type="Proteomes" id="UP000570361"/>
    </source>
</evidence>
<protein>
    <recommendedName>
        <fullName evidence="2">SET domain-containing protein</fullName>
    </recommendedName>
</protein>
<name>A0A7W5B6I7_9BACL</name>
<keyword evidence="4" id="KW-1185">Reference proteome</keyword>
<comment type="caution">
    <text evidence="3">The sequence shown here is derived from an EMBL/GenBank/DDBJ whole genome shotgun (WGS) entry which is preliminary data.</text>
</comment>
<sequence>MIEVKQSPLSDGEFNRGVFAKQDIPQGTLFHEAPVIPYPNEQHEHIEKTLLADYAFNYGANHSALLLGYGMLFNHSYEPNTYYELNFDQHTVDFYAYKDIKAGEELLINYNGEVDNDDPLWFNEDQDEDEEEDEDEQQEVNGK</sequence>
<gene>
    <name evidence="3" type="ORF">FHS18_006728</name>
</gene>
<reference evidence="3 4" key="1">
    <citation type="submission" date="2020-08" db="EMBL/GenBank/DDBJ databases">
        <title>Genomic Encyclopedia of Type Strains, Phase III (KMG-III): the genomes of soil and plant-associated and newly described type strains.</title>
        <authorList>
            <person name="Whitman W."/>
        </authorList>
    </citation>
    <scope>NUCLEOTIDE SEQUENCE [LARGE SCALE GENOMIC DNA]</scope>
    <source>
        <strain evidence="3 4">CECT 5862</strain>
    </source>
</reference>
<dbReference type="PROSITE" id="PS50280">
    <property type="entry name" value="SET"/>
    <property type="match status" value="1"/>
</dbReference>
<feature type="region of interest" description="Disordered" evidence="1">
    <location>
        <begin position="115"/>
        <end position="143"/>
    </location>
</feature>
<dbReference type="RefSeq" id="WP_183604634.1">
    <property type="nucleotide sequence ID" value="NZ_JACHXK010000036.1"/>
</dbReference>
<dbReference type="AlphaFoldDB" id="A0A7W5B6I7"/>
<dbReference type="CDD" id="cd10540">
    <property type="entry name" value="SET_SpSet7-like"/>
    <property type="match status" value="1"/>
</dbReference>
<evidence type="ECO:0000313" key="3">
    <source>
        <dbReference type="EMBL" id="MBB3114606.1"/>
    </source>
</evidence>
<dbReference type="SUPFAM" id="SSF82199">
    <property type="entry name" value="SET domain"/>
    <property type="match status" value="1"/>
</dbReference>
<dbReference type="SMART" id="SM00317">
    <property type="entry name" value="SET"/>
    <property type="match status" value="1"/>
</dbReference>
<feature type="domain" description="SET" evidence="2">
    <location>
        <begin position="1"/>
        <end position="111"/>
    </location>
</feature>
<dbReference type="Gene3D" id="2.170.270.10">
    <property type="entry name" value="SET domain"/>
    <property type="match status" value="1"/>
</dbReference>
<evidence type="ECO:0000259" key="2">
    <source>
        <dbReference type="PROSITE" id="PS50280"/>
    </source>
</evidence>